<feature type="transmembrane region" description="Helical" evidence="7">
    <location>
        <begin position="132"/>
        <end position="151"/>
    </location>
</feature>
<feature type="transmembrane region" description="Helical" evidence="7">
    <location>
        <begin position="53"/>
        <end position="72"/>
    </location>
</feature>
<comment type="subcellular location">
    <subcellularLocation>
        <location evidence="1">Cell membrane</location>
        <topology evidence="1">Multi-pass membrane protein</topology>
    </subcellularLocation>
</comment>
<comment type="similarity">
    <text evidence="2">Belongs to the glycosyltransferase 2 family.</text>
</comment>
<evidence type="ECO:0000256" key="7">
    <source>
        <dbReference type="SAM" id="Phobius"/>
    </source>
</evidence>
<feature type="domain" description="Glycosyltransferase 2-like" evidence="8">
    <location>
        <begin position="318"/>
        <end position="444"/>
    </location>
</feature>
<feature type="transmembrane region" description="Helical" evidence="7">
    <location>
        <begin position="188"/>
        <end position="208"/>
    </location>
</feature>
<dbReference type="Pfam" id="PF00535">
    <property type="entry name" value="Glycos_transf_2"/>
    <property type="match status" value="1"/>
</dbReference>
<dbReference type="InterPro" id="IPR050256">
    <property type="entry name" value="Glycosyltransferase_2"/>
</dbReference>
<feature type="transmembrane region" description="Helical" evidence="7">
    <location>
        <begin position="273"/>
        <end position="292"/>
    </location>
</feature>
<keyword evidence="9" id="KW-0808">Transferase</keyword>
<dbReference type="RefSeq" id="WP_185746249.1">
    <property type="nucleotide sequence ID" value="NZ_VFOQ01000002.1"/>
</dbReference>
<evidence type="ECO:0000259" key="8">
    <source>
        <dbReference type="Pfam" id="PF00535"/>
    </source>
</evidence>
<dbReference type="GO" id="GO:0005886">
    <property type="term" value="C:plasma membrane"/>
    <property type="evidence" value="ECO:0007669"/>
    <property type="project" value="UniProtKB-SubCell"/>
</dbReference>
<evidence type="ECO:0000256" key="2">
    <source>
        <dbReference type="ARBA" id="ARBA00006739"/>
    </source>
</evidence>
<evidence type="ECO:0000256" key="5">
    <source>
        <dbReference type="ARBA" id="ARBA00022989"/>
    </source>
</evidence>
<dbReference type="SUPFAM" id="SSF53448">
    <property type="entry name" value="Nucleotide-diphospho-sugar transferases"/>
    <property type="match status" value="1"/>
</dbReference>
<dbReference type="GO" id="GO:0016740">
    <property type="term" value="F:transferase activity"/>
    <property type="evidence" value="ECO:0007669"/>
    <property type="project" value="UniProtKB-KW"/>
</dbReference>
<evidence type="ECO:0000256" key="6">
    <source>
        <dbReference type="ARBA" id="ARBA00023136"/>
    </source>
</evidence>
<dbReference type="CDD" id="cd04179">
    <property type="entry name" value="DPM_DPG-synthase_like"/>
    <property type="match status" value="1"/>
</dbReference>
<dbReference type="Pfam" id="PF03706">
    <property type="entry name" value="LPG_synthase_TM"/>
    <property type="match status" value="1"/>
</dbReference>
<keyword evidence="6 7" id="KW-0472">Membrane</keyword>
<feature type="transmembrane region" description="Helical" evidence="7">
    <location>
        <begin position="220"/>
        <end position="240"/>
    </location>
</feature>
<dbReference type="EMBL" id="VFOQ01000002">
    <property type="protein sequence ID" value="TQL56828.1"/>
    <property type="molecule type" value="Genomic_DNA"/>
</dbReference>
<sequence length="566" mass="58729">MPAVKTPLDRDPRRLLLLGAGVALVLASAAYLDDAIHLRSLASAASALLRDPVPLLLALGAYAAAFGLRGWAWTRVLPALTAGQAWAALHVSLLGNHVLPLRLGEALRVTSVLRRTTLPAAPVTASAFTLRVADLLAVMLLALAAAPHVVLTLGGTWVWLGVGGGAVALAAGLATVRRLPTLRLPGPAVAASAVLAWVLEASVLYAVARVSGHPVGALDAVAVTAVTIAAQTVALTPGGFGTYEAAATAALVALGVPAGPAFAVALLSHAVKTGYALVLGGAALVVPGPGHFGRFRLARELPPRPQPLPVAADAPVVAIIPVHNEEATVGTVVGRLPREHAGRPVVAVVIDDGSTDASAARAAAAGARVVTQPRNLGLGAAVRRGLAEASALGPAAVVYLDADLEYDPRELGRLADPVLAGEADYVVGSRFAGRIRRMLPHRRFGNQVLTRWVRWMTRRPELTDGQSGYRAFSPRAAASAEVVHDYNYAQVLTLDLLGKGFTYAEVPIDYAFREGGESFVRLGRYLRRVLPAVHRELNTASVLDAVPGEPAQGLVPRVLVEGAVRA</sequence>
<reference evidence="9 10" key="1">
    <citation type="submission" date="2019-06" db="EMBL/GenBank/DDBJ databases">
        <title>Sequencing the genomes of 1000 actinobacteria strains.</title>
        <authorList>
            <person name="Klenk H.-P."/>
        </authorList>
    </citation>
    <scope>NUCLEOTIDE SEQUENCE [LARGE SCALE GENOMIC DNA]</scope>
    <source>
        <strain evidence="9 10">DSM 18082</strain>
    </source>
</reference>
<dbReference type="Proteomes" id="UP000319514">
    <property type="component" value="Unassembled WGS sequence"/>
</dbReference>
<dbReference type="AlphaFoldDB" id="A0A542Z900"/>
<keyword evidence="5 7" id="KW-1133">Transmembrane helix</keyword>
<keyword evidence="10" id="KW-1185">Reference proteome</keyword>
<keyword evidence="3" id="KW-1003">Cell membrane</keyword>
<dbReference type="PANTHER" id="PTHR48090">
    <property type="entry name" value="UNDECAPRENYL-PHOSPHATE 4-DEOXY-4-FORMAMIDO-L-ARABINOSE TRANSFERASE-RELATED"/>
    <property type="match status" value="1"/>
</dbReference>
<evidence type="ECO:0000313" key="10">
    <source>
        <dbReference type="Proteomes" id="UP000319514"/>
    </source>
</evidence>
<proteinExistence type="inferred from homology"/>
<dbReference type="InterPro" id="IPR029044">
    <property type="entry name" value="Nucleotide-diphossugar_trans"/>
</dbReference>
<dbReference type="InterPro" id="IPR001173">
    <property type="entry name" value="Glyco_trans_2-like"/>
</dbReference>
<evidence type="ECO:0000256" key="4">
    <source>
        <dbReference type="ARBA" id="ARBA00022692"/>
    </source>
</evidence>
<accession>A0A542Z900</accession>
<organism evidence="9 10">
    <name type="scientific">Oryzihumus leptocrescens</name>
    <dbReference type="NCBI Taxonomy" id="297536"/>
    <lineage>
        <taxon>Bacteria</taxon>
        <taxon>Bacillati</taxon>
        <taxon>Actinomycetota</taxon>
        <taxon>Actinomycetes</taxon>
        <taxon>Micrococcales</taxon>
        <taxon>Intrasporangiaceae</taxon>
        <taxon>Oryzihumus</taxon>
    </lineage>
</organism>
<dbReference type="PANTHER" id="PTHR48090:SF7">
    <property type="entry name" value="RFBJ PROTEIN"/>
    <property type="match status" value="1"/>
</dbReference>
<feature type="transmembrane region" description="Helical" evidence="7">
    <location>
        <begin position="247"/>
        <end position="267"/>
    </location>
</feature>
<dbReference type="Gene3D" id="3.90.550.10">
    <property type="entry name" value="Spore Coat Polysaccharide Biosynthesis Protein SpsA, Chain A"/>
    <property type="match status" value="1"/>
</dbReference>
<protein>
    <submittedName>
        <fullName evidence="9">Glycosyltransferase involved in cell wall biosynthesis</fullName>
    </submittedName>
</protein>
<feature type="transmembrane region" description="Helical" evidence="7">
    <location>
        <begin position="157"/>
        <end position="176"/>
    </location>
</feature>
<gene>
    <name evidence="9" type="ORF">FB474_3589</name>
</gene>
<keyword evidence="4 7" id="KW-0812">Transmembrane</keyword>
<name>A0A542Z900_9MICO</name>
<evidence type="ECO:0000256" key="3">
    <source>
        <dbReference type="ARBA" id="ARBA00022475"/>
    </source>
</evidence>
<dbReference type="InterPro" id="IPR022791">
    <property type="entry name" value="L-PG_synthase/AglD"/>
</dbReference>
<comment type="caution">
    <text evidence="9">The sequence shown here is derived from an EMBL/GenBank/DDBJ whole genome shotgun (WGS) entry which is preliminary data.</text>
</comment>
<evidence type="ECO:0000313" key="9">
    <source>
        <dbReference type="EMBL" id="TQL56828.1"/>
    </source>
</evidence>
<evidence type="ECO:0000256" key="1">
    <source>
        <dbReference type="ARBA" id="ARBA00004651"/>
    </source>
</evidence>